<protein>
    <recommendedName>
        <fullName evidence="1">Methyltransferase type 11 domain-containing protein</fullName>
    </recommendedName>
</protein>
<keyword evidence="3" id="KW-1185">Reference proteome</keyword>
<dbReference type="PANTHER" id="PTHR43591">
    <property type="entry name" value="METHYLTRANSFERASE"/>
    <property type="match status" value="1"/>
</dbReference>
<evidence type="ECO:0000313" key="3">
    <source>
        <dbReference type="Proteomes" id="UP001283361"/>
    </source>
</evidence>
<dbReference type="Gene3D" id="3.40.50.150">
    <property type="entry name" value="Vaccinia Virus protein VP39"/>
    <property type="match status" value="1"/>
</dbReference>
<feature type="domain" description="Methyltransferase type 11" evidence="1">
    <location>
        <begin position="118"/>
        <end position="212"/>
    </location>
</feature>
<accession>A0AAE0XZW5</accession>
<dbReference type="Pfam" id="PF08241">
    <property type="entry name" value="Methyltransf_11"/>
    <property type="match status" value="1"/>
</dbReference>
<sequence>TINLSLAFNFRLSVYVYFNNISLKQVLLIVSHTTESILKVSAITMEKTADENFKQGEEFIQTFHREDLGYDGCIKAYDDKKIVKIYHSMREIMSYDVSGTIANILAGLIPDITKAKILDLAAGSGMIGKGLYDRGFRNVDAHDGAAAMVDYCRTTGHYKDFFTCFVGNGQTLPMEDDTYDGISCSGATVINHLPPSAQREIARVIKPGGFFVNAYRANLYETEVEYANEWREEAERLEKEGKWTLYGVLNFRKYFRGTAGRMDIYQVL</sequence>
<proteinExistence type="predicted"/>
<dbReference type="InterPro" id="IPR029063">
    <property type="entry name" value="SAM-dependent_MTases_sf"/>
</dbReference>
<dbReference type="CDD" id="cd02440">
    <property type="entry name" value="AdoMet_MTases"/>
    <property type="match status" value="1"/>
</dbReference>
<comment type="caution">
    <text evidence="2">The sequence shown here is derived from an EMBL/GenBank/DDBJ whole genome shotgun (WGS) entry which is preliminary data.</text>
</comment>
<dbReference type="EMBL" id="JAWDGP010007277">
    <property type="protein sequence ID" value="KAK3726875.1"/>
    <property type="molecule type" value="Genomic_DNA"/>
</dbReference>
<dbReference type="SUPFAM" id="SSF53335">
    <property type="entry name" value="S-adenosyl-L-methionine-dependent methyltransferases"/>
    <property type="match status" value="1"/>
</dbReference>
<dbReference type="GO" id="GO:0008757">
    <property type="term" value="F:S-adenosylmethionine-dependent methyltransferase activity"/>
    <property type="evidence" value="ECO:0007669"/>
    <property type="project" value="InterPro"/>
</dbReference>
<name>A0AAE0XZW5_9GAST</name>
<dbReference type="InterPro" id="IPR013216">
    <property type="entry name" value="Methyltransf_11"/>
</dbReference>
<reference evidence="2" key="1">
    <citation type="journal article" date="2023" name="G3 (Bethesda)">
        <title>A reference genome for the long-term kleptoplast-retaining sea slug Elysia crispata morphotype clarki.</title>
        <authorList>
            <person name="Eastman K.E."/>
            <person name="Pendleton A.L."/>
            <person name="Shaikh M.A."/>
            <person name="Suttiyut T."/>
            <person name="Ogas R."/>
            <person name="Tomko P."/>
            <person name="Gavelis G."/>
            <person name="Widhalm J.R."/>
            <person name="Wisecaver J.H."/>
        </authorList>
    </citation>
    <scope>NUCLEOTIDE SEQUENCE</scope>
    <source>
        <strain evidence="2">ECLA1</strain>
    </source>
</reference>
<organism evidence="2 3">
    <name type="scientific">Elysia crispata</name>
    <name type="common">lettuce slug</name>
    <dbReference type="NCBI Taxonomy" id="231223"/>
    <lineage>
        <taxon>Eukaryota</taxon>
        <taxon>Metazoa</taxon>
        <taxon>Spiralia</taxon>
        <taxon>Lophotrochozoa</taxon>
        <taxon>Mollusca</taxon>
        <taxon>Gastropoda</taxon>
        <taxon>Heterobranchia</taxon>
        <taxon>Euthyneura</taxon>
        <taxon>Panpulmonata</taxon>
        <taxon>Sacoglossa</taxon>
        <taxon>Placobranchoidea</taxon>
        <taxon>Plakobranchidae</taxon>
        <taxon>Elysia</taxon>
    </lineage>
</organism>
<evidence type="ECO:0000259" key="1">
    <source>
        <dbReference type="Pfam" id="PF08241"/>
    </source>
</evidence>
<evidence type="ECO:0000313" key="2">
    <source>
        <dbReference type="EMBL" id="KAK3726875.1"/>
    </source>
</evidence>
<feature type="non-terminal residue" evidence="2">
    <location>
        <position position="268"/>
    </location>
</feature>
<dbReference type="Proteomes" id="UP001283361">
    <property type="component" value="Unassembled WGS sequence"/>
</dbReference>
<gene>
    <name evidence="2" type="ORF">RRG08_011226</name>
</gene>
<dbReference type="AlphaFoldDB" id="A0AAE0XZW5"/>
<dbReference type="PANTHER" id="PTHR43591:SF110">
    <property type="entry name" value="RHODANESE DOMAIN-CONTAINING PROTEIN"/>
    <property type="match status" value="1"/>
</dbReference>